<feature type="region of interest" description="Disordered" evidence="1">
    <location>
        <begin position="74"/>
        <end position="130"/>
    </location>
</feature>
<feature type="compositionally biased region" description="Polar residues" evidence="1">
    <location>
        <begin position="102"/>
        <end position="112"/>
    </location>
</feature>
<reference evidence="2 3" key="1">
    <citation type="submission" date="2018-02" db="EMBL/GenBank/DDBJ databases">
        <title>Complete genome sequence of Streptomyces dengpaensis, the producer of angucyclines.</title>
        <authorList>
            <person name="Yumei L."/>
        </authorList>
    </citation>
    <scope>NUCLEOTIDE SEQUENCE [LARGE SCALE GENOMIC DNA]</scope>
    <source>
        <strain evidence="2 3">XZHG99</strain>
    </source>
</reference>
<gene>
    <name evidence="2" type="ORF">C4B68_26240</name>
</gene>
<protein>
    <submittedName>
        <fullName evidence="2">Uncharacterized protein</fullName>
    </submittedName>
</protein>
<dbReference type="Proteomes" id="UP000238413">
    <property type="component" value="Chromosome"/>
</dbReference>
<organism evidence="2 3">
    <name type="scientific">Streptomyces dengpaensis</name>
    <dbReference type="NCBI Taxonomy" id="2049881"/>
    <lineage>
        <taxon>Bacteria</taxon>
        <taxon>Bacillati</taxon>
        <taxon>Actinomycetota</taxon>
        <taxon>Actinomycetes</taxon>
        <taxon>Kitasatosporales</taxon>
        <taxon>Streptomycetaceae</taxon>
        <taxon>Streptomyces</taxon>
    </lineage>
</organism>
<dbReference type="EMBL" id="CP026652">
    <property type="protein sequence ID" value="AVH58685.1"/>
    <property type="molecule type" value="Genomic_DNA"/>
</dbReference>
<feature type="compositionally biased region" description="Low complexity" evidence="1">
    <location>
        <begin position="10"/>
        <end position="32"/>
    </location>
</feature>
<accession>A0ABN5I6F6</accession>
<keyword evidence="3" id="KW-1185">Reference proteome</keyword>
<feature type="region of interest" description="Disordered" evidence="1">
    <location>
        <begin position="1"/>
        <end position="32"/>
    </location>
</feature>
<name>A0ABN5I6F6_9ACTN</name>
<evidence type="ECO:0000256" key="1">
    <source>
        <dbReference type="SAM" id="MobiDB-lite"/>
    </source>
</evidence>
<proteinExistence type="predicted"/>
<evidence type="ECO:0000313" key="2">
    <source>
        <dbReference type="EMBL" id="AVH58685.1"/>
    </source>
</evidence>
<feature type="compositionally biased region" description="Low complexity" evidence="1">
    <location>
        <begin position="80"/>
        <end position="91"/>
    </location>
</feature>
<evidence type="ECO:0000313" key="3">
    <source>
        <dbReference type="Proteomes" id="UP000238413"/>
    </source>
</evidence>
<sequence length="130" mass="13232">MDRSSRRVAARPVATRSARVAGLAASRRTATAGRTTTAAYASIAVLTEPVRASASAAAAGATVWPLSVNTAKLRARSRPRMSPTTTRPAAAQSTARIALPTVGQNGSSTSARPTAGPMTVRIDTSATRSA</sequence>